<keyword evidence="1" id="KW-0812">Transmembrane</keyword>
<proteinExistence type="predicted"/>
<organism evidence="2 3">
    <name type="scientific">Ceratodon purpureus</name>
    <name type="common">Fire moss</name>
    <name type="synonym">Dicranum purpureum</name>
    <dbReference type="NCBI Taxonomy" id="3225"/>
    <lineage>
        <taxon>Eukaryota</taxon>
        <taxon>Viridiplantae</taxon>
        <taxon>Streptophyta</taxon>
        <taxon>Embryophyta</taxon>
        <taxon>Bryophyta</taxon>
        <taxon>Bryophytina</taxon>
        <taxon>Bryopsida</taxon>
        <taxon>Dicranidae</taxon>
        <taxon>Pseudoditrichales</taxon>
        <taxon>Ditrichaceae</taxon>
        <taxon>Ceratodon</taxon>
    </lineage>
</organism>
<keyword evidence="3" id="KW-1185">Reference proteome</keyword>
<feature type="transmembrane region" description="Helical" evidence="1">
    <location>
        <begin position="27"/>
        <end position="49"/>
    </location>
</feature>
<dbReference type="Proteomes" id="UP000822688">
    <property type="component" value="Chromosome 3"/>
</dbReference>
<gene>
    <name evidence="2" type="ORF">KC19_3G169200</name>
</gene>
<name>A0A8T0IJF5_CERPU</name>
<keyword evidence="1" id="KW-1133">Transmembrane helix</keyword>
<comment type="caution">
    <text evidence="2">The sequence shown here is derived from an EMBL/GenBank/DDBJ whole genome shotgun (WGS) entry which is preliminary data.</text>
</comment>
<accession>A0A8T0IJF5</accession>
<evidence type="ECO:0000256" key="1">
    <source>
        <dbReference type="SAM" id="Phobius"/>
    </source>
</evidence>
<dbReference type="EMBL" id="CM026423">
    <property type="protein sequence ID" value="KAG0583890.1"/>
    <property type="molecule type" value="Genomic_DNA"/>
</dbReference>
<dbReference type="AlphaFoldDB" id="A0A8T0IJF5"/>
<keyword evidence="1" id="KW-0472">Membrane</keyword>
<reference evidence="2" key="1">
    <citation type="submission" date="2020-06" db="EMBL/GenBank/DDBJ databases">
        <title>WGS assembly of Ceratodon purpureus strain R40.</title>
        <authorList>
            <person name="Carey S.B."/>
            <person name="Jenkins J."/>
            <person name="Shu S."/>
            <person name="Lovell J.T."/>
            <person name="Sreedasyam A."/>
            <person name="Maumus F."/>
            <person name="Tiley G.P."/>
            <person name="Fernandez-Pozo N."/>
            <person name="Barry K."/>
            <person name="Chen C."/>
            <person name="Wang M."/>
            <person name="Lipzen A."/>
            <person name="Daum C."/>
            <person name="Saski C.A."/>
            <person name="Payton A.C."/>
            <person name="Mcbreen J.C."/>
            <person name="Conrad R.E."/>
            <person name="Kollar L.M."/>
            <person name="Olsson S."/>
            <person name="Huttunen S."/>
            <person name="Landis J.B."/>
            <person name="Wickett N.J."/>
            <person name="Johnson M.G."/>
            <person name="Rensing S.A."/>
            <person name="Grimwood J."/>
            <person name="Schmutz J."/>
            <person name="Mcdaniel S.F."/>
        </authorList>
    </citation>
    <scope>NUCLEOTIDE SEQUENCE</scope>
    <source>
        <strain evidence="2">R40</strain>
    </source>
</reference>
<evidence type="ECO:0000313" key="2">
    <source>
        <dbReference type="EMBL" id="KAG0583890.1"/>
    </source>
</evidence>
<sequence>MPALGKNEHILTRLTEGLLTKTKLRGFLGFQAAFFNLPPTLWYLLYYFFPCLC</sequence>
<evidence type="ECO:0000313" key="3">
    <source>
        <dbReference type="Proteomes" id="UP000822688"/>
    </source>
</evidence>
<protein>
    <submittedName>
        <fullName evidence="2">Uncharacterized protein</fullName>
    </submittedName>
</protein>